<comment type="subcellular location">
    <subcellularLocation>
        <location evidence="1">Cytoplasm</location>
        <location evidence="1">Cytoskeleton</location>
        <location evidence="1">Microtubule organizing center</location>
        <location evidence="1">Centrosome</location>
    </subcellularLocation>
    <subcellularLocation>
        <location evidence="2">Cytoplasm</location>
        <location evidence="2">Cytoskeleton</location>
        <location evidence="2">Stress fiber</location>
    </subcellularLocation>
    <subcellularLocation>
        <location evidence="3">Cytoplasm</location>
        <location evidence="3">Myofibril</location>
    </subcellularLocation>
</comment>
<evidence type="ECO:0000256" key="5">
    <source>
        <dbReference type="ARBA" id="ARBA00022499"/>
    </source>
</evidence>
<evidence type="ECO:0000256" key="12">
    <source>
        <dbReference type="ARBA" id="ARBA00034864"/>
    </source>
</evidence>
<evidence type="ECO:0000256" key="6">
    <source>
        <dbReference type="ARBA" id="ARBA00022553"/>
    </source>
</evidence>
<dbReference type="Proteomes" id="UP000286134">
    <property type="component" value="Unassembled WGS sequence"/>
</dbReference>
<evidence type="ECO:0000256" key="7">
    <source>
        <dbReference type="ARBA" id="ARBA00022843"/>
    </source>
</evidence>
<keyword evidence="4" id="KW-0963">Cytoplasm</keyword>
<evidence type="ECO:0000256" key="11">
    <source>
        <dbReference type="ARBA" id="ARBA00034776"/>
    </source>
</evidence>
<dbReference type="PANTHER" id="PTHR13034:SF2">
    <property type="entry name" value="DYNACTIN SUBUNIT 4"/>
    <property type="match status" value="1"/>
</dbReference>
<evidence type="ECO:0000256" key="2">
    <source>
        <dbReference type="ARBA" id="ARBA00004529"/>
    </source>
</evidence>
<evidence type="ECO:0000256" key="8">
    <source>
        <dbReference type="ARBA" id="ARBA00022990"/>
    </source>
</evidence>
<comment type="caution">
    <text evidence="15">The sequence shown here is derived from an EMBL/GenBank/DDBJ whole genome shotgun (WGS) entry which is preliminary data.</text>
</comment>
<keyword evidence="16" id="KW-1185">Reference proteome</keyword>
<dbReference type="EMBL" id="MCFK01003992">
    <property type="protein sequence ID" value="RKF61667.1"/>
    <property type="molecule type" value="Genomic_DNA"/>
</dbReference>
<dbReference type="GO" id="GO:0001725">
    <property type="term" value="C:stress fiber"/>
    <property type="evidence" value="ECO:0007669"/>
    <property type="project" value="UniProtKB-SubCell"/>
</dbReference>
<protein>
    <recommendedName>
        <fullName evidence="12">Dynactin subunit 4</fullName>
    </recommendedName>
</protein>
<evidence type="ECO:0000256" key="3">
    <source>
        <dbReference type="ARBA" id="ARBA00004657"/>
    </source>
</evidence>
<evidence type="ECO:0000313" key="16">
    <source>
        <dbReference type="Proteomes" id="UP000286134"/>
    </source>
</evidence>
<evidence type="ECO:0000256" key="14">
    <source>
        <dbReference type="SAM" id="MobiDB-lite"/>
    </source>
</evidence>
<feature type="compositionally biased region" description="Polar residues" evidence="14">
    <location>
        <begin position="459"/>
        <end position="468"/>
    </location>
</feature>
<comment type="subunit">
    <text evidence="13">Subunit of dynactin, a multiprotein complex part of a tripartite complex with dynein and a adapter, such as BICDL1, BICD2 or HOOK3. The dynactin complex is built around ACTR1A/ACTB filament and consists of an actin-related filament composed of a shoulder domain, a pointed end and a barbed end. Its length is defined by its flexible shoulder domain. The soulder is composed of 2 DCTN1 subunits, 4 DCTN2 and 2 DCTN3. The 4 DCNT2 (via N-terminus) bind the ACTR1A filament and act as molecular rulers to determine the length. The pointed end is important for binding dynein-dynactin cargo adapters. Consists of 4 subunits: ACTR10, DCNT4, DCTN5 and DCTN6. The barbed end is composed of a CAPZA1:CAPZB heterodimers, which binds ACTR1A/ACTB filament and dynactin and stabilizes dynactin. Interacts with ATP7B, but not ATP7A, in a copper-dependent manner. Interacts with ANK2; this interaction is required for localization at costameres. Interacts with N4BP2L1.</text>
</comment>
<dbReference type="OrthoDB" id="283815at2759"/>
<dbReference type="InterPro" id="IPR008603">
    <property type="entry name" value="DCTN4"/>
</dbReference>
<dbReference type="STRING" id="212602.A0A420HW72"/>
<gene>
    <name evidence="15" type="ORF">OnM2_039003</name>
</gene>
<dbReference type="GO" id="GO:0005869">
    <property type="term" value="C:dynactin complex"/>
    <property type="evidence" value="ECO:0007669"/>
    <property type="project" value="InterPro"/>
</dbReference>
<dbReference type="AlphaFoldDB" id="A0A420HW72"/>
<dbReference type="Pfam" id="PF05502">
    <property type="entry name" value="Dynactin_p62"/>
    <property type="match status" value="1"/>
</dbReference>
<comment type="similarity">
    <text evidence="11">Belongs to the dynactin subunit 4 family.</text>
</comment>
<evidence type="ECO:0000256" key="9">
    <source>
        <dbReference type="ARBA" id="ARBA00023054"/>
    </source>
</evidence>
<evidence type="ECO:0000256" key="10">
    <source>
        <dbReference type="ARBA" id="ARBA00023212"/>
    </source>
</evidence>
<evidence type="ECO:0000256" key="13">
    <source>
        <dbReference type="ARBA" id="ARBA00093507"/>
    </source>
</evidence>
<organism evidence="15 16">
    <name type="scientific">Erysiphe neolycopersici</name>
    <dbReference type="NCBI Taxonomy" id="212602"/>
    <lineage>
        <taxon>Eukaryota</taxon>
        <taxon>Fungi</taxon>
        <taxon>Dikarya</taxon>
        <taxon>Ascomycota</taxon>
        <taxon>Pezizomycotina</taxon>
        <taxon>Leotiomycetes</taxon>
        <taxon>Erysiphales</taxon>
        <taxon>Erysiphaceae</taxon>
        <taxon>Erysiphe</taxon>
    </lineage>
</organism>
<feature type="region of interest" description="Disordered" evidence="14">
    <location>
        <begin position="457"/>
        <end position="484"/>
    </location>
</feature>
<dbReference type="PANTHER" id="PTHR13034">
    <property type="entry name" value="DYNACTIN P62 SUBUNIT"/>
    <property type="match status" value="1"/>
</dbReference>
<keyword evidence="7" id="KW-0832">Ubl conjugation</keyword>
<evidence type="ECO:0000256" key="4">
    <source>
        <dbReference type="ARBA" id="ARBA00022490"/>
    </source>
</evidence>
<reference evidence="15 16" key="1">
    <citation type="journal article" date="2018" name="BMC Genomics">
        <title>Comparative genome analyses reveal sequence features reflecting distinct modes of host-adaptation between dicot and monocot powdery mildew.</title>
        <authorList>
            <person name="Wu Y."/>
            <person name="Ma X."/>
            <person name="Pan Z."/>
            <person name="Kale S.D."/>
            <person name="Song Y."/>
            <person name="King H."/>
            <person name="Zhang Q."/>
            <person name="Presley C."/>
            <person name="Deng X."/>
            <person name="Wei C.I."/>
            <person name="Xiao S."/>
        </authorList>
    </citation>
    <scope>NUCLEOTIDE SEQUENCE [LARGE SCALE GENOMIC DNA]</scope>
    <source>
        <strain evidence="15">UMSG2</strain>
    </source>
</reference>
<accession>A0A420HW72</accession>
<evidence type="ECO:0000313" key="15">
    <source>
        <dbReference type="EMBL" id="RKF61667.1"/>
    </source>
</evidence>
<keyword evidence="9" id="KW-0175">Coiled coil</keyword>
<proteinExistence type="inferred from homology"/>
<sequence length="578" mass="64768">MATFTPFTYIQCPCSESPHFQSTKLGEIVSKVEEISDDGEEHTFDPRDPRSNYSLYPLEHLLYCEDCRQIRCPRCVLDEIVTWYCPNCLFEVPSSTVKSEGNRCTRSCFQCPICVAPLTVTSIELPSDGLKVENAQPHGPFILNCAYCLWTTKEIGIKFEKQNGIYAQLSKIRGIGATTVAAKDRCKDIQKRHSILASAKVTIVKDDIGSTHVESNQILDPESQFSNLKTFYQSQLAESAPIGPLGFPNDFGYGSPGTLSRIMGLYTGGHLIDEISNSKVNVMREAHEATEGLQVFDHTHSNERNVINRLCSEGWQSTTSCAQRKDITNANKRFLSDLKPTAYVLRTKRSKRCRTCRQILSKPDAKVQSTRFRIRMIASGYVPSFSIKPLFPPSQSTLLPMKPSQFLLICKNPLFERIKVTLAAPSETPSKNCCKTTILCPQFEVGANTDVWDAALQGQDGNKNNMSETRSKTEPSESQQQAEAGKIWERGRNWVSVVLEVIPSDYRLDKKLDKEEQGPWTGDKDILEIPVFVRVEWETDPGQDETGSLSVLSKSGGTKETRELAYWCVLGIGRVRKS</sequence>
<keyword evidence="8" id="KW-0007">Acetylation</keyword>
<keyword evidence="10" id="KW-0206">Cytoskeleton</keyword>
<evidence type="ECO:0000256" key="1">
    <source>
        <dbReference type="ARBA" id="ARBA00004300"/>
    </source>
</evidence>
<keyword evidence="5" id="KW-1017">Isopeptide bond</keyword>
<keyword evidence="6" id="KW-0597">Phosphoprotein</keyword>
<name>A0A420HW72_9PEZI</name>